<keyword evidence="3" id="KW-1185">Reference proteome</keyword>
<organism evidence="2 3">
    <name type="scientific">Zasmidium cellare</name>
    <name type="common">Wine cellar mold</name>
    <name type="synonym">Racodium cellare</name>
    <dbReference type="NCBI Taxonomy" id="395010"/>
    <lineage>
        <taxon>Eukaryota</taxon>
        <taxon>Fungi</taxon>
        <taxon>Dikarya</taxon>
        <taxon>Ascomycota</taxon>
        <taxon>Pezizomycotina</taxon>
        <taxon>Dothideomycetes</taxon>
        <taxon>Dothideomycetidae</taxon>
        <taxon>Mycosphaerellales</taxon>
        <taxon>Mycosphaerellaceae</taxon>
        <taxon>Zasmidium</taxon>
    </lineage>
</organism>
<feature type="region of interest" description="Disordered" evidence="1">
    <location>
        <begin position="289"/>
        <end position="314"/>
    </location>
</feature>
<reference evidence="2 3" key="1">
    <citation type="journal article" date="2023" name="G3 (Bethesda)">
        <title>A chromosome-level genome assembly of Zasmidium syzygii isolated from banana leaves.</title>
        <authorList>
            <person name="van Westerhoven A.C."/>
            <person name="Mehrabi R."/>
            <person name="Talebi R."/>
            <person name="Steentjes M.B.F."/>
            <person name="Corcolon B."/>
            <person name="Chong P.A."/>
            <person name="Kema G.H.J."/>
            <person name="Seidl M.F."/>
        </authorList>
    </citation>
    <scope>NUCLEOTIDE SEQUENCE [LARGE SCALE GENOMIC DNA]</scope>
    <source>
        <strain evidence="2 3">P124</strain>
    </source>
</reference>
<dbReference type="Proteomes" id="UP001305779">
    <property type="component" value="Unassembled WGS sequence"/>
</dbReference>
<protein>
    <submittedName>
        <fullName evidence="2">Uncharacterized protein</fullName>
    </submittedName>
</protein>
<accession>A0ABR0ET98</accession>
<feature type="region of interest" description="Disordered" evidence="1">
    <location>
        <begin position="233"/>
        <end position="255"/>
    </location>
</feature>
<evidence type="ECO:0000256" key="1">
    <source>
        <dbReference type="SAM" id="MobiDB-lite"/>
    </source>
</evidence>
<sequence length="360" mass="39740">MGPFDIGGLPPELQIHIYSFVVPDEDAVIITKQGEAFKSRHGFSIVSTSPQYHALVGSKSTRRAYLDAMGDHMVRKADVVFINVEDLKFTGFRAFIKAAFRANKLQQFFVHSTDNPGSLRCLEVSHVTSDKLPDTFDNAFSFIKFLTGLMKKVPGAAAHDVRMNHQVSECSNEARLMTVLNTLGARGTMGPILEPLFQAFNRHYNIILHRTAYDKQLEEARFAPHKQAVAAGPSVASGWQQAAGGAEASEEDEDMENANLRGDIEGEYTGMVDDGTQGGWVEEMNEATDQEMGEQMDDESDSENIKEEELEEEPAGTLYDHDQHYMAANYQPATDATTFLGQVFAGTASLSAQPRFVGSW</sequence>
<proteinExistence type="predicted"/>
<name>A0ABR0ET98_ZASCE</name>
<dbReference type="EMBL" id="JAXOVC010000002">
    <property type="protein sequence ID" value="KAK4504614.1"/>
    <property type="molecule type" value="Genomic_DNA"/>
</dbReference>
<gene>
    <name evidence="2" type="ORF">PRZ48_002575</name>
</gene>
<evidence type="ECO:0000313" key="2">
    <source>
        <dbReference type="EMBL" id="KAK4504614.1"/>
    </source>
</evidence>
<evidence type="ECO:0000313" key="3">
    <source>
        <dbReference type="Proteomes" id="UP001305779"/>
    </source>
</evidence>
<comment type="caution">
    <text evidence="2">The sequence shown here is derived from an EMBL/GenBank/DDBJ whole genome shotgun (WGS) entry which is preliminary data.</text>
</comment>